<dbReference type="STRING" id="69293.ENSGACP00000023471"/>
<evidence type="ECO:0000256" key="5">
    <source>
        <dbReference type="PROSITE-ProRule" id="PRU00090"/>
    </source>
</evidence>
<keyword evidence="4 5" id="KW-1015">Disulfide bond</keyword>
<protein>
    <recommendedName>
        <fullName evidence="7">FZ domain-containing protein</fullName>
    </recommendedName>
</protein>
<dbReference type="GO" id="GO:0060070">
    <property type="term" value="P:canonical Wnt signaling pathway"/>
    <property type="evidence" value="ECO:0007669"/>
    <property type="project" value="TreeGrafter"/>
</dbReference>
<dbReference type="KEGG" id="gat:120810266"/>
<dbReference type="RefSeq" id="XP_040020604.1">
    <property type="nucleotide sequence ID" value="XM_040164670.1"/>
</dbReference>
<comment type="caution">
    <text evidence="5">Lacks conserved residue(s) required for the propagation of feature annotation.</text>
</comment>
<dbReference type="InterPro" id="IPR011992">
    <property type="entry name" value="EF-hand-dom_pair"/>
</dbReference>
<reference evidence="8 9" key="1">
    <citation type="journal article" date="2021" name="G3 (Bethesda)">
        <title>Improved contiguity of the threespine stickleback genome using long-read sequencing.</title>
        <authorList>
            <person name="Nath S."/>
            <person name="Shaw D.E."/>
            <person name="White M.A."/>
        </authorList>
    </citation>
    <scope>NUCLEOTIDE SEQUENCE [LARGE SCALE GENOMIC DNA]</scope>
    <source>
        <strain evidence="8 9">Lake Benthic</strain>
    </source>
</reference>
<dbReference type="GeneID" id="120810266"/>
<dbReference type="InterPro" id="IPR015526">
    <property type="entry name" value="Frizzled/SFRP"/>
</dbReference>
<evidence type="ECO:0000313" key="8">
    <source>
        <dbReference type="Ensembl" id="ENSGACP00000023471.2"/>
    </source>
</evidence>
<dbReference type="Pfam" id="PF01392">
    <property type="entry name" value="Fz"/>
    <property type="match status" value="3"/>
</dbReference>
<dbReference type="PANTHER" id="PTHR11309">
    <property type="entry name" value="FRIZZLED"/>
    <property type="match status" value="1"/>
</dbReference>
<name>G3Q0S6_GASAC</name>
<feature type="disulfide bond" evidence="5">
    <location>
        <begin position="332"/>
        <end position="356"/>
    </location>
</feature>
<feature type="disulfide bond" evidence="5">
    <location>
        <begin position="266"/>
        <end position="312"/>
    </location>
</feature>
<keyword evidence="2" id="KW-0479">Metal-binding</keyword>
<dbReference type="InterPro" id="IPR018247">
    <property type="entry name" value="EF_Hand_1_Ca_BS"/>
</dbReference>
<reference evidence="8" key="2">
    <citation type="submission" date="2025-08" db="UniProtKB">
        <authorList>
            <consortium name="Ensembl"/>
        </authorList>
    </citation>
    <scope>IDENTIFICATION</scope>
</reference>
<dbReference type="SMART" id="SM00063">
    <property type="entry name" value="FRI"/>
    <property type="match status" value="3"/>
</dbReference>
<dbReference type="InterPro" id="IPR036790">
    <property type="entry name" value="Frizzled_dom_sf"/>
</dbReference>
<dbReference type="SUPFAM" id="SSF47473">
    <property type="entry name" value="EF-hand"/>
    <property type="match status" value="1"/>
</dbReference>
<accession>G3Q0S6</accession>
<dbReference type="Gene3D" id="1.10.2000.10">
    <property type="entry name" value="Frizzled cysteine-rich domain"/>
    <property type="match status" value="3"/>
</dbReference>
<evidence type="ECO:0000256" key="2">
    <source>
        <dbReference type="ARBA" id="ARBA00022723"/>
    </source>
</evidence>
<feature type="signal peptide" evidence="6">
    <location>
        <begin position="1"/>
        <end position="20"/>
    </location>
</feature>
<keyword evidence="1" id="KW-0217">Developmental protein</keyword>
<reference evidence="8" key="3">
    <citation type="submission" date="2025-09" db="UniProtKB">
        <authorList>
            <consortium name="Ensembl"/>
        </authorList>
    </citation>
    <scope>IDENTIFICATION</scope>
</reference>
<sequence length="524" mass="57804">MRRFFLLLWVLLLPPRQALAANCNPVTSSFCRGLGYATTSHPTGAPGYSLQQAAQLVETACSPNVAALVCRVVVPECGAEESSQKRLCRALCEKVKADCESALKAKRLSWTTRLRCDALPEANCVQGPPASGLHPPPASCQPITVPLCGDLSYTETVLPNLLGHATQEEARAALQAFASLMQVGCSTQLKPFLCSVYTPKSLSGSPRPPCRAQCEQARTGCGSLMKRIGSQWPEALRCEAFPTESCEHYGVGRGGGVCEPITIPMCQGLAYNQTVTPNLLGHTSQREAVVKMSFFNAMVQSMCSVDIRLFVCTVYAPQCSAGEVQRPCRSFCERAKRGCEGLMTSFGVSWPDELQCNAFPEDDCISEDRKPEMLYAEGVLAKLIAGGFSVRGKTLSIKTARLLLTFMDTDKTGYLDVAEVFKLEHYVAVVRREYVESYEKRNPPSIPLTQMKKALREFELDDETFRVLWSENSSERGIDYDEFVAVLTKLQILRERFHANLLRLPCDCQVASFSFKQFMKSAII</sequence>
<dbReference type="Bgee" id="ENSGACG00000017763">
    <property type="expression patterns" value="Expressed in pharyngeal gill and 2 other cell types or tissues"/>
</dbReference>
<organism evidence="8 9">
    <name type="scientific">Gasterosteus aculeatus aculeatus</name>
    <name type="common">three-spined stickleback</name>
    <dbReference type="NCBI Taxonomy" id="481459"/>
    <lineage>
        <taxon>Eukaryota</taxon>
        <taxon>Metazoa</taxon>
        <taxon>Chordata</taxon>
        <taxon>Craniata</taxon>
        <taxon>Vertebrata</taxon>
        <taxon>Euteleostomi</taxon>
        <taxon>Actinopterygii</taxon>
        <taxon>Neopterygii</taxon>
        <taxon>Teleostei</taxon>
        <taxon>Neoteleostei</taxon>
        <taxon>Acanthomorphata</taxon>
        <taxon>Eupercaria</taxon>
        <taxon>Perciformes</taxon>
        <taxon>Cottioidei</taxon>
        <taxon>Gasterosteales</taxon>
        <taxon>Gasterosteidae</taxon>
        <taxon>Gasterosteus</taxon>
    </lineage>
</organism>
<dbReference type="GO" id="GO:0046872">
    <property type="term" value="F:metal ion binding"/>
    <property type="evidence" value="ECO:0007669"/>
    <property type="project" value="UniProtKB-KW"/>
</dbReference>
<feature type="disulfide bond" evidence="5">
    <location>
        <begin position="148"/>
        <end position="194"/>
    </location>
</feature>
<dbReference type="Gene3D" id="1.10.238.10">
    <property type="entry name" value="EF-hand"/>
    <property type="match status" value="1"/>
</dbReference>
<feature type="disulfide bond" evidence="5">
    <location>
        <begin position="92"/>
        <end position="116"/>
    </location>
</feature>
<feature type="disulfide bond" evidence="5">
    <location>
        <begin position="61"/>
        <end position="99"/>
    </location>
</feature>
<dbReference type="CDD" id="cd07066">
    <property type="entry name" value="CRD_FZ"/>
    <property type="match status" value="1"/>
</dbReference>
<evidence type="ECO:0000256" key="1">
    <source>
        <dbReference type="ARBA" id="ARBA00022473"/>
    </source>
</evidence>
<feature type="domain" description="FZ" evidence="7">
    <location>
        <begin position="135"/>
        <end position="261"/>
    </location>
</feature>
<dbReference type="GO" id="GO:0042813">
    <property type="term" value="F:Wnt receptor activity"/>
    <property type="evidence" value="ECO:0007669"/>
    <property type="project" value="TreeGrafter"/>
</dbReference>
<dbReference type="InParanoid" id="G3Q0S6"/>
<proteinExistence type="predicted"/>
<evidence type="ECO:0000313" key="9">
    <source>
        <dbReference type="Proteomes" id="UP000007635"/>
    </source>
</evidence>
<dbReference type="Proteomes" id="UP000007635">
    <property type="component" value="Chromosome XX"/>
</dbReference>
<dbReference type="PROSITE" id="PS00018">
    <property type="entry name" value="EF_HAND_1"/>
    <property type="match status" value="1"/>
</dbReference>
<keyword evidence="6" id="KW-0732">Signal</keyword>
<dbReference type="AlphaFoldDB" id="G3Q0S6"/>
<feature type="domain" description="FZ" evidence="7">
    <location>
        <begin position="253"/>
        <end position="367"/>
    </location>
</feature>
<dbReference type="SUPFAM" id="SSF63501">
    <property type="entry name" value="Frizzled cysteine-rich domain"/>
    <property type="match status" value="3"/>
</dbReference>
<dbReference type="GO" id="GO:0035567">
    <property type="term" value="P:non-canonical Wnt signaling pathway"/>
    <property type="evidence" value="ECO:0007669"/>
    <property type="project" value="TreeGrafter"/>
</dbReference>
<dbReference type="OMA" id="WPDELRC"/>
<evidence type="ECO:0000259" key="7">
    <source>
        <dbReference type="PROSITE" id="PS50038"/>
    </source>
</evidence>
<evidence type="ECO:0000256" key="3">
    <source>
        <dbReference type="ARBA" id="ARBA00022837"/>
    </source>
</evidence>
<dbReference type="GeneTree" id="ENSGT00940000166686"/>
<dbReference type="GO" id="GO:0017147">
    <property type="term" value="F:Wnt-protein binding"/>
    <property type="evidence" value="ECO:0007669"/>
    <property type="project" value="TreeGrafter"/>
</dbReference>
<feature type="disulfide bond" evidence="5">
    <location>
        <begin position="214"/>
        <end position="238"/>
    </location>
</feature>
<dbReference type="PANTHER" id="PTHR11309:SF47">
    <property type="entry name" value="FRIZZLED"/>
    <property type="match status" value="1"/>
</dbReference>
<feature type="chain" id="PRO_5043556694" description="FZ domain-containing protein" evidence="6">
    <location>
        <begin position="21"/>
        <end position="524"/>
    </location>
</feature>
<feature type="domain" description="FZ" evidence="7">
    <location>
        <begin position="18"/>
        <end position="127"/>
    </location>
</feature>
<evidence type="ECO:0000256" key="4">
    <source>
        <dbReference type="ARBA" id="ARBA00023157"/>
    </source>
</evidence>
<dbReference type="InterPro" id="IPR020067">
    <property type="entry name" value="Frizzled_dom"/>
</dbReference>
<keyword evidence="9" id="KW-1185">Reference proteome</keyword>
<keyword evidence="3" id="KW-0106">Calcium</keyword>
<feature type="disulfide bond" evidence="5">
    <location>
        <begin position="258"/>
        <end position="319"/>
    </location>
</feature>
<dbReference type="Ensembl" id="ENSGACT00000023517.2">
    <property type="protein sequence ID" value="ENSGACP00000023471.2"/>
    <property type="gene ID" value="ENSGACG00000017763.2"/>
</dbReference>
<evidence type="ECO:0000256" key="6">
    <source>
        <dbReference type="SAM" id="SignalP"/>
    </source>
</evidence>
<dbReference type="GO" id="GO:0005886">
    <property type="term" value="C:plasma membrane"/>
    <property type="evidence" value="ECO:0007669"/>
    <property type="project" value="TreeGrafter"/>
</dbReference>
<dbReference type="PROSITE" id="PS50038">
    <property type="entry name" value="FZ"/>
    <property type="match status" value="3"/>
</dbReference>